<comment type="caution">
    <text evidence="1">The sequence shown here is derived from an EMBL/GenBank/DDBJ whole genome shotgun (WGS) entry which is preliminary data.</text>
</comment>
<reference evidence="1" key="1">
    <citation type="journal article" date="2021" name="Environ. Microbiol.">
        <title>Gene family expansions and transcriptome signatures uncover fungal adaptations to wood decay.</title>
        <authorList>
            <person name="Hage H."/>
            <person name="Miyauchi S."/>
            <person name="Viragh M."/>
            <person name="Drula E."/>
            <person name="Min B."/>
            <person name="Chaduli D."/>
            <person name="Navarro D."/>
            <person name="Favel A."/>
            <person name="Norest M."/>
            <person name="Lesage-Meessen L."/>
            <person name="Balint B."/>
            <person name="Merenyi Z."/>
            <person name="de Eugenio L."/>
            <person name="Morin E."/>
            <person name="Martinez A.T."/>
            <person name="Baldrian P."/>
            <person name="Stursova M."/>
            <person name="Martinez M.J."/>
            <person name="Novotny C."/>
            <person name="Magnuson J.K."/>
            <person name="Spatafora J.W."/>
            <person name="Maurice S."/>
            <person name="Pangilinan J."/>
            <person name="Andreopoulos W."/>
            <person name="LaButti K."/>
            <person name="Hundley H."/>
            <person name="Na H."/>
            <person name="Kuo A."/>
            <person name="Barry K."/>
            <person name="Lipzen A."/>
            <person name="Henrissat B."/>
            <person name="Riley R."/>
            <person name="Ahrendt S."/>
            <person name="Nagy L.G."/>
            <person name="Grigoriev I.V."/>
            <person name="Martin F."/>
            <person name="Rosso M.N."/>
        </authorList>
    </citation>
    <scope>NUCLEOTIDE SEQUENCE</scope>
    <source>
        <strain evidence="1">CBS 384.51</strain>
    </source>
</reference>
<accession>A0ACB8U1K2</accession>
<name>A0ACB8U1K2_9APHY</name>
<keyword evidence="2" id="KW-1185">Reference proteome</keyword>
<sequence>MCSSCPSIVPQLSFLSMHRGARAPDSVSVVFAIRRVRLSALHCPRRRPRPMKKRSRSIGSFFVSCACRRYVHKGKKRRDCPLSEPHSERARRKRQSHLDAGERTASTSPSLRRSHRPGTSASCTGHASLSESLPSSCPRPSISTPPSPGPSSPSAASFSSRFFFILSMTLSARLKIPPVGAPHAAHFGVFANRLMAHAESK</sequence>
<dbReference type="Proteomes" id="UP001055072">
    <property type="component" value="Unassembled WGS sequence"/>
</dbReference>
<gene>
    <name evidence="1" type="ORF">BDY19DRAFT_952489</name>
</gene>
<protein>
    <submittedName>
        <fullName evidence="1">Uncharacterized protein</fullName>
    </submittedName>
</protein>
<proteinExistence type="predicted"/>
<evidence type="ECO:0000313" key="1">
    <source>
        <dbReference type="EMBL" id="KAI0088161.1"/>
    </source>
</evidence>
<evidence type="ECO:0000313" key="2">
    <source>
        <dbReference type="Proteomes" id="UP001055072"/>
    </source>
</evidence>
<dbReference type="EMBL" id="MU274915">
    <property type="protein sequence ID" value="KAI0088161.1"/>
    <property type="molecule type" value="Genomic_DNA"/>
</dbReference>
<organism evidence="1 2">
    <name type="scientific">Irpex rosettiformis</name>
    <dbReference type="NCBI Taxonomy" id="378272"/>
    <lineage>
        <taxon>Eukaryota</taxon>
        <taxon>Fungi</taxon>
        <taxon>Dikarya</taxon>
        <taxon>Basidiomycota</taxon>
        <taxon>Agaricomycotina</taxon>
        <taxon>Agaricomycetes</taxon>
        <taxon>Polyporales</taxon>
        <taxon>Irpicaceae</taxon>
        <taxon>Irpex</taxon>
    </lineage>
</organism>